<protein>
    <recommendedName>
        <fullName evidence="2">F-box domain-containing protein</fullName>
    </recommendedName>
</protein>
<accession>A0A9W9I2G8</accession>
<gene>
    <name evidence="3" type="ORF">N7482_005476</name>
</gene>
<dbReference type="EMBL" id="JAPQKN010000003">
    <property type="protein sequence ID" value="KAJ5166695.1"/>
    <property type="molecule type" value="Genomic_DNA"/>
</dbReference>
<name>A0A9W9I2G8_9EURO</name>
<dbReference type="OrthoDB" id="3800738at2759"/>
<dbReference type="InterPro" id="IPR001810">
    <property type="entry name" value="F-box_dom"/>
</dbReference>
<feature type="compositionally biased region" description="Acidic residues" evidence="1">
    <location>
        <begin position="280"/>
        <end position="292"/>
    </location>
</feature>
<sequence>MELLRVQISPQEKVVSTAELLELILLQLDLRTLLTAAQRTCRSWNILIRDSPSLQKALYFVPNENVPKSWNPLLAEVFPSFFSEHGTAATNFGKFTFSTLDMIKYPDKIIAYNRKEASWRRMLVQQPPILELAFFDVILSRSVQYSQSIIRVSLQDLPCSALNAVTETTYGQPRANRYPHLHDGLRMEALFEFVVTRGPLRFVQQKFHRVFWTASPPDNQPTWRGNDELVEAFKKATAQLDLVVYQITTRGCIRRPPVVTEEEKLRRLIFSSYAELNQDAEPETYDEVDAEEKEAVAPKSYGSTLDPVR</sequence>
<keyword evidence="4" id="KW-1185">Reference proteome</keyword>
<evidence type="ECO:0000256" key="1">
    <source>
        <dbReference type="SAM" id="MobiDB-lite"/>
    </source>
</evidence>
<evidence type="ECO:0000313" key="3">
    <source>
        <dbReference type="EMBL" id="KAJ5166695.1"/>
    </source>
</evidence>
<feature type="domain" description="F-box" evidence="2">
    <location>
        <begin position="19"/>
        <end position="54"/>
    </location>
</feature>
<organism evidence="3 4">
    <name type="scientific">Penicillium canariense</name>
    <dbReference type="NCBI Taxonomy" id="189055"/>
    <lineage>
        <taxon>Eukaryota</taxon>
        <taxon>Fungi</taxon>
        <taxon>Dikarya</taxon>
        <taxon>Ascomycota</taxon>
        <taxon>Pezizomycotina</taxon>
        <taxon>Eurotiomycetes</taxon>
        <taxon>Eurotiomycetidae</taxon>
        <taxon>Eurotiales</taxon>
        <taxon>Aspergillaceae</taxon>
        <taxon>Penicillium</taxon>
    </lineage>
</organism>
<feature type="region of interest" description="Disordered" evidence="1">
    <location>
        <begin position="280"/>
        <end position="309"/>
    </location>
</feature>
<dbReference type="Pfam" id="PF00646">
    <property type="entry name" value="F-box"/>
    <property type="match status" value="1"/>
</dbReference>
<comment type="caution">
    <text evidence="3">The sequence shown here is derived from an EMBL/GenBank/DDBJ whole genome shotgun (WGS) entry which is preliminary data.</text>
</comment>
<dbReference type="AlphaFoldDB" id="A0A9W9I2G8"/>
<dbReference type="GeneID" id="81426777"/>
<evidence type="ECO:0000259" key="2">
    <source>
        <dbReference type="Pfam" id="PF00646"/>
    </source>
</evidence>
<evidence type="ECO:0000313" key="4">
    <source>
        <dbReference type="Proteomes" id="UP001149163"/>
    </source>
</evidence>
<dbReference type="InterPro" id="IPR036047">
    <property type="entry name" value="F-box-like_dom_sf"/>
</dbReference>
<dbReference type="Proteomes" id="UP001149163">
    <property type="component" value="Unassembled WGS sequence"/>
</dbReference>
<reference evidence="3" key="1">
    <citation type="submission" date="2022-11" db="EMBL/GenBank/DDBJ databases">
        <authorList>
            <person name="Petersen C."/>
        </authorList>
    </citation>
    <scope>NUCLEOTIDE SEQUENCE</scope>
    <source>
        <strain evidence="3">IBT 26290</strain>
    </source>
</reference>
<dbReference type="RefSeq" id="XP_056543156.1">
    <property type="nucleotide sequence ID" value="XM_056687601.1"/>
</dbReference>
<proteinExistence type="predicted"/>
<dbReference type="SUPFAM" id="SSF81383">
    <property type="entry name" value="F-box domain"/>
    <property type="match status" value="1"/>
</dbReference>
<reference evidence="3" key="2">
    <citation type="journal article" date="2023" name="IMA Fungus">
        <title>Comparative genomic study of the Penicillium genus elucidates a diverse pangenome and 15 lateral gene transfer events.</title>
        <authorList>
            <person name="Petersen C."/>
            <person name="Sorensen T."/>
            <person name="Nielsen M.R."/>
            <person name="Sondergaard T.E."/>
            <person name="Sorensen J.L."/>
            <person name="Fitzpatrick D.A."/>
            <person name="Frisvad J.C."/>
            <person name="Nielsen K.L."/>
        </authorList>
    </citation>
    <scope>NUCLEOTIDE SEQUENCE</scope>
    <source>
        <strain evidence="3">IBT 26290</strain>
    </source>
</reference>